<dbReference type="PANTHER" id="PTHR13077:SF7">
    <property type="entry name" value="SELENOPROTEIN M"/>
    <property type="match status" value="1"/>
</dbReference>
<evidence type="ECO:0000259" key="5">
    <source>
        <dbReference type="Pfam" id="PF08806"/>
    </source>
</evidence>
<reference evidence="6" key="2">
    <citation type="submission" date="2023-05" db="EMBL/GenBank/DDBJ databases">
        <authorList>
            <person name="Fouks B."/>
        </authorList>
    </citation>
    <scope>NUCLEOTIDE SEQUENCE</scope>
    <source>
        <strain evidence="6">Stay&amp;Tobe</strain>
        <tissue evidence="6">Testes</tissue>
    </source>
</reference>
<keyword evidence="7" id="KW-1185">Reference proteome</keyword>
<dbReference type="Pfam" id="PF08806">
    <property type="entry name" value="Sep15_SelM"/>
    <property type="match status" value="1"/>
</dbReference>
<evidence type="ECO:0000313" key="7">
    <source>
        <dbReference type="Proteomes" id="UP001233999"/>
    </source>
</evidence>
<dbReference type="SUPFAM" id="SSF52833">
    <property type="entry name" value="Thioredoxin-like"/>
    <property type="match status" value="1"/>
</dbReference>
<evidence type="ECO:0000256" key="2">
    <source>
        <dbReference type="ARBA" id="ARBA00022729"/>
    </source>
</evidence>
<dbReference type="GO" id="GO:0005788">
    <property type="term" value="C:endoplasmic reticulum lumen"/>
    <property type="evidence" value="ECO:0007669"/>
    <property type="project" value="TreeGrafter"/>
</dbReference>
<gene>
    <name evidence="6" type="ORF">L9F63_012821</name>
</gene>
<feature type="non-terminal residue" evidence="6">
    <location>
        <position position="1"/>
    </location>
</feature>
<keyword evidence="3" id="KW-0712">Selenocysteine</keyword>
<organism evidence="6 7">
    <name type="scientific">Diploptera punctata</name>
    <name type="common">Pacific beetle cockroach</name>
    <dbReference type="NCBI Taxonomy" id="6984"/>
    <lineage>
        <taxon>Eukaryota</taxon>
        <taxon>Metazoa</taxon>
        <taxon>Ecdysozoa</taxon>
        <taxon>Arthropoda</taxon>
        <taxon>Hexapoda</taxon>
        <taxon>Insecta</taxon>
        <taxon>Pterygota</taxon>
        <taxon>Neoptera</taxon>
        <taxon>Polyneoptera</taxon>
        <taxon>Dictyoptera</taxon>
        <taxon>Blattodea</taxon>
        <taxon>Blaberoidea</taxon>
        <taxon>Blaberidae</taxon>
        <taxon>Diplopterinae</taxon>
        <taxon>Diploptera</taxon>
    </lineage>
</organism>
<proteinExistence type="inferred from homology"/>
<keyword evidence="2" id="KW-0732">Signal</keyword>
<dbReference type="EMBL" id="JASPKZ010002300">
    <property type="protein sequence ID" value="KAJ9596000.1"/>
    <property type="molecule type" value="Genomic_DNA"/>
</dbReference>
<name>A0AAD8ABD3_DIPPU</name>
<dbReference type="InterPro" id="IPR014912">
    <property type="entry name" value="Sep15_SelM_dom"/>
</dbReference>
<feature type="domain" description="Selenoprotein F/M" evidence="5">
    <location>
        <begin position="18"/>
        <end position="67"/>
    </location>
</feature>
<comment type="similarity">
    <text evidence="1">Belongs to the selenoprotein M/F family.</text>
</comment>
<dbReference type="Gene3D" id="3.40.30.50">
    <property type="entry name" value="Sep15/SelM thioredoxin-like domain, active-site redox motif"/>
    <property type="match status" value="1"/>
</dbReference>
<dbReference type="InterPro" id="IPR036249">
    <property type="entry name" value="Thioredoxin-like_sf"/>
</dbReference>
<dbReference type="AlphaFoldDB" id="A0AAD8ABD3"/>
<accession>A0AAD8ABD3</accession>
<protein>
    <recommendedName>
        <fullName evidence="4">Selenoprotein M</fullName>
    </recommendedName>
</protein>
<evidence type="ECO:0000256" key="3">
    <source>
        <dbReference type="ARBA" id="ARBA00022933"/>
    </source>
</evidence>
<dbReference type="PANTHER" id="PTHR13077">
    <property type="entry name" value="SELENOPROTEIN F"/>
    <property type="match status" value="1"/>
</dbReference>
<dbReference type="InterPro" id="IPR038219">
    <property type="entry name" value="Sep15/SelM_sf"/>
</dbReference>
<dbReference type="InterPro" id="IPR039992">
    <property type="entry name" value="Sep15_SelM"/>
</dbReference>
<reference evidence="6" key="1">
    <citation type="journal article" date="2023" name="IScience">
        <title>Live-bearing cockroach genome reveals convergent evolutionary mechanisms linked to viviparity in insects and beyond.</title>
        <authorList>
            <person name="Fouks B."/>
            <person name="Harrison M.C."/>
            <person name="Mikhailova A.A."/>
            <person name="Marchal E."/>
            <person name="English S."/>
            <person name="Carruthers M."/>
            <person name="Jennings E.C."/>
            <person name="Chiamaka E.L."/>
            <person name="Frigard R.A."/>
            <person name="Pippel M."/>
            <person name="Attardo G.M."/>
            <person name="Benoit J.B."/>
            <person name="Bornberg-Bauer E."/>
            <person name="Tobe S.S."/>
        </authorList>
    </citation>
    <scope>NUCLEOTIDE SEQUENCE</scope>
    <source>
        <strain evidence="6">Stay&amp;Tobe</strain>
    </source>
</reference>
<dbReference type="Proteomes" id="UP001233999">
    <property type="component" value="Unassembled WGS sequence"/>
</dbReference>
<dbReference type="GO" id="GO:0016491">
    <property type="term" value="F:oxidoreductase activity"/>
    <property type="evidence" value="ECO:0007669"/>
    <property type="project" value="TreeGrafter"/>
</dbReference>
<comment type="caution">
    <text evidence="6">The sequence shown here is derived from an EMBL/GenBank/DDBJ whole genome shotgun (WGS) entry which is preliminary data.</text>
</comment>
<evidence type="ECO:0000256" key="1">
    <source>
        <dbReference type="ARBA" id="ARBA00005742"/>
    </source>
</evidence>
<sequence>MLFLLSYQVKGNNEIASARIESCRGCRLNRLPEVKQFVFEDVPLFKNVEFKHIQGASPELVVLNAQDE</sequence>
<evidence type="ECO:0000256" key="4">
    <source>
        <dbReference type="ARBA" id="ARBA00040773"/>
    </source>
</evidence>
<evidence type="ECO:0000313" key="6">
    <source>
        <dbReference type="EMBL" id="KAJ9596000.1"/>
    </source>
</evidence>